<protein>
    <submittedName>
        <fullName evidence="1">Uncharacterized protein</fullName>
    </submittedName>
</protein>
<dbReference type="EMBL" id="CM016762">
    <property type="protein sequence ID" value="TMS38701.1"/>
    <property type="molecule type" value="Genomic_DNA"/>
</dbReference>
<proteinExistence type="predicted"/>
<evidence type="ECO:0000313" key="1">
    <source>
        <dbReference type="EMBL" id="TMS38701.1"/>
    </source>
</evidence>
<dbReference type="EMBL" id="AZBU02000001">
    <property type="protein sequence ID" value="TMS38701.1"/>
    <property type="molecule type" value="Genomic_DNA"/>
</dbReference>
<reference evidence="1 2" key="2">
    <citation type="journal article" date="2019" name="G3 (Bethesda)">
        <title>Hybrid Assembly of the Genome of the Entomopathogenic Nematode Steinernema carpocapsae Identifies the X-Chromosome.</title>
        <authorList>
            <person name="Serra L."/>
            <person name="Macchietto M."/>
            <person name="Macias-Munoz A."/>
            <person name="McGill C.J."/>
            <person name="Rodriguez I.M."/>
            <person name="Rodriguez B."/>
            <person name="Murad R."/>
            <person name="Mortazavi A."/>
        </authorList>
    </citation>
    <scope>NUCLEOTIDE SEQUENCE [LARGE SCALE GENOMIC DNA]</scope>
    <source>
        <strain evidence="1 2">ALL</strain>
    </source>
</reference>
<name>A0A4U8UYW1_STECR</name>
<sequence length="82" mass="9598">MTHTRQRGKRPLEGGRSLLVLTTGTCEALRLEKLYIKKGKRTRIRAYEEVEIRLHRTDLDSTRKKLRMCVSTCGKSKKKRLL</sequence>
<keyword evidence="2" id="KW-1185">Reference proteome</keyword>
<organism evidence="1 2">
    <name type="scientific">Steinernema carpocapsae</name>
    <name type="common">Entomopathogenic nematode</name>
    <dbReference type="NCBI Taxonomy" id="34508"/>
    <lineage>
        <taxon>Eukaryota</taxon>
        <taxon>Metazoa</taxon>
        <taxon>Ecdysozoa</taxon>
        <taxon>Nematoda</taxon>
        <taxon>Chromadorea</taxon>
        <taxon>Rhabditida</taxon>
        <taxon>Tylenchina</taxon>
        <taxon>Panagrolaimomorpha</taxon>
        <taxon>Strongyloidoidea</taxon>
        <taxon>Steinernematidae</taxon>
        <taxon>Steinernema</taxon>
    </lineage>
</organism>
<comment type="caution">
    <text evidence="1">The sequence shown here is derived from an EMBL/GenBank/DDBJ whole genome shotgun (WGS) entry which is preliminary data.</text>
</comment>
<evidence type="ECO:0000313" key="2">
    <source>
        <dbReference type="Proteomes" id="UP000298663"/>
    </source>
</evidence>
<accession>A0A4U8UYW1</accession>
<reference evidence="1 2" key="1">
    <citation type="journal article" date="2015" name="Genome Biol.">
        <title>Comparative genomics of Steinernema reveals deeply conserved gene regulatory networks.</title>
        <authorList>
            <person name="Dillman A.R."/>
            <person name="Macchietto M."/>
            <person name="Porter C.F."/>
            <person name="Rogers A."/>
            <person name="Williams B."/>
            <person name="Antoshechkin I."/>
            <person name="Lee M.M."/>
            <person name="Goodwin Z."/>
            <person name="Lu X."/>
            <person name="Lewis E.E."/>
            <person name="Goodrich-Blair H."/>
            <person name="Stock S.P."/>
            <person name="Adams B.J."/>
            <person name="Sternberg P.W."/>
            <person name="Mortazavi A."/>
        </authorList>
    </citation>
    <scope>NUCLEOTIDE SEQUENCE [LARGE SCALE GENOMIC DNA]</scope>
    <source>
        <strain evidence="1 2">ALL</strain>
    </source>
</reference>
<dbReference type="Proteomes" id="UP000298663">
    <property type="component" value="Chromosome X"/>
</dbReference>
<gene>
    <name evidence="1" type="ORF">L596_005364</name>
</gene>
<dbReference type="AlphaFoldDB" id="A0A4U8UYW1"/>